<reference evidence="1 2" key="1">
    <citation type="journal article" date="2016" name="Nat. Commun.">
        <title>Thousands of microbial genomes shed light on interconnected biogeochemical processes in an aquifer system.</title>
        <authorList>
            <person name="Anantharaman K."/>
            <person name="Brown C.T."/>
            <person name="Hug L.A."/>
            <person name="Sharon I."/>
            <person name="Castelle C.J."/>
            <person name="Probst A.J."/>
            <person name="Thomas B.C."/>
            <person name="Singh A."/>
            <person name="Wilkins M.J."/>
            <person name="Karaoz U."/>
            <person name="Brodie E.L."/>
            <person name="Williams K.H."/>
            <person name="Hubbard S.S."/>
            <person name="Banfield J.F."/>
        </authorList>
    </citation>
    <scope>NUCLEOTIDE SEQUENCE [LARGE SCALE GENOMIC DNA]</scope>
</reference>
<name>A0A1G2DAQ7_9BACT</name>
<comment type="caution">
    <text evidence="1">The sequence shown here is derived from an EMBL/GenBank/DDBJ whole genome shotgun (WGS) entry which is preliminary data.</text>
</comment>
<organism evidence="1 2">
    <name type="scientific">Candidatus Lloydbacteria bacterium RIFCSPHIGHO2_02_FULL_50_13</name>
    <dbReference type="NCBI Taxonomy" id="1798661"/>
    <lineage>
        <taxon>Bacteria</taxon>
        <taxon>Candidatus Lloydiibacteriota</taxon>
    </lineage>
</organism>
<dbReference type="STRING" id="1798661.A3D65_01600"/>
<gene>
    <name evidence="1" type="ORF">A3D65_01600</name>
</gene>
<evidence type="ECO:0008006" key="3">
    <source>
        <dbReference type="Google" id="ProtNLM"/>
    </source>
</evidence>
<dbReference type="Gene3D" id="3.30.160.100">
    <property type="entry name" value="Ribosome hibernation promotion factor-like"/>
    <property type="match status" value="1"/>
</dbReference>
<dbReference type="Pfam" id="PF02482">
    <property type="entry name" value="Ribosomal_S30AE"/>
    <property type="match status" value="1"/>
</dbReference>
<dbReference type="EMBL" id="MHLL01000003">
    <property type="protein sequence ID" value="OGZ10719.1"/>
    <property type="molecule type" value="Genomic_DNA"/>
</dbReference>
<dbReference type="SUPFAM" id="SSF69754">
    <property type="entry name" value="Ribosome binding protein Y (YfiA homologue)"/>
    <property type="match status" value="1"/>
</dbReference>
<evidence type="ECO:0000313" key="1">
    <source>
        <dbReference type="EMBL" id="OGZ10719.1"/>
    </source>
</evidence>
<evidence type="ECO:0000313" key="2">
    <source>
        <dbReference type="Proteomes" id="UP000177996"/>
    </source>
</evidence>
<accession>A0A1G2DAQ7</accession>
<proteinExistence type="predicted"/>
<protein>
    <recommendedName>
        <fullName evidence="3">Ribosomal subunit interface protein</fullName>
    </recommendedName>
</protein>
<dbReference type="InterPro" id="IPR036567">
    <property type="entry name" value="RHF-like"/>
</dbReference>
<dbReference type="AlphaFoldDB" id="A0A1G2DAQ7"/>
<dbReference type="InterPro" id="IPR003489">
    <property type="entry name" value="RHF/RaiA"/>
</dbReference>
<sequence>MRTTVKATNIEHTNAIDAYLGKRLKELERILEQKEESELARIELGKTTKHHHTGRLFFAEITFHVKKKDFRATGEGNDLYEAIDRMQAMIVREVKRHHELVRVKRKSGARETKRRIIST</sequence>
<dbReference type="Proteomes" id="UP000177996">
    <property type="component" value="Unassembled WGS sequence"/>
</dbReference>